<dbReference type="PANTHER" id="PTHR37313">
    <property type="entry name" value="UPF0749 PROTEIN RV1825"/>
    <property type="match status" value="1"/>
</dbReference>
<reference evidence="3 4" key="2">
    <citation type="journal article" date="2015" name="Stand. Genomic Sci.">
        <title>Draft genome sequence of Cellulomonas carbonis T26(T) and comparative analysis of six Cellulomonas genomes.</title>
        <authorList>
            <person name="Zhuang W."/>
            <person name="Zhang S."/>
            <person name="Xia X."/>
            <person name="Wang G."/>
        </authorList>
    </citation>
    <scope>NUCLEOTIDE SEQUENCE [LARGE SCALE GENOMIC DNA]</scope>
    <source>
        <strain evidence="3 4">T26</strain>
    </source>
</reference>
<dbReference type="InterPro" id="IPR010273">
    <property type="entry name" value="DUF881"/>
</dbReference>
<dbReference type="GO" id="GO:0005886">
    <property type="term" value="C:plasma membrane"/>
    <property type="evidence" value="ECO:0007669"/>
    <property type="project" value="TreeGrafter"/>
</dbReference>
<proteinExistence type="inferred from homology"/>
<organism evidence="3 4">
    <name type="scientific">Cellulomonas carbonis T26</name>
    <dbReference type="NCBI Taxonomy" id="947969"/>
    <lineage>
        <taxon>Bacteria</taxon>
        <taxon>Bacillati</taxon>
        <taxon>Actinomycetota</taxon>
        <taxon>Actinomycetes</taxon>
        <taxon>Micrococcales</taxon>
        <taxon>Cellulomonadaceae</taxon>
        <taxon>Cellulomonas</taxon>
    </lineage>
</organism>
<reference evidence="3 4" key="1">
    <citation type="submission" date="2013-08" db="EMBL/GenBank/DDBJ databases">
        <title>Genome sequencing of Cellulomonas carbonis T26.</title>
        <authorList>
            <person name="Chen F."/>
            <person name="Li Y."/>
            <person name="Wang G."/>
        </authorList>
    </citation>
    <scope>NUCLEOTIDE SEQUENCE [LARGE SCALE GENOMIC DNA]</scope>
    <source>
        <strain evidence="3 4">T26</strain>
    </source>
</reference>
<comment type="caution">
    <text evidence="3">The sequence shown here is derived from an EMBL/GenBank/DDBJ whole genome shotgun (WGS) entry which is preliminary data.</text>
</comment>
<dbReference type="Gene3D" id="3.30.70.1880">
    <property type="entry name" value="Protein of unknown function DUF881"/>
    <property type="match status" value="1"/>
</dbReference>
<dbReference type="Pfam" id="PF05949">
    <property type="entry name" value="DUF881"/>
    <property type="match status" value="1"/>
</dbReference>
<keyword evidence="2" id="KW-0175">Coiled coil</keyword>
<feature type="coiled-coil region" evidence="2">
    <location>
        <begin position="54"/>
        <end position="81"/>
    </location>
</feature>
<evidence type="ECO:0008006" key="5">
    <source>
        <dbReference type="Google" id="ProtNLM"/>
    </source>
</evidence>
<evidence type="ECO:0000256" key="2">
    <source>
        <dbReference type="SAM" id="Coils"/>
    </source>
</evidence>
<gene>
    <name evidence="3" type="ORF">N868_18075</name>
</gene>
<dbReference type="AlphaFoldDB" id="A0A0A0BWJ9"/>
<keyword evidence="4" id="KW-1185">Reference proteome</keyword>
<dbReference type="PANTHER" id="PTHR37313:SF4">
    <property type="entry name" value="CONSERVED MEMBRANE PROTEIN-RELATED"/>
    <property type="match status" value="1"/>
</dbReference>
<dbReference type="Proteomes" id="UP000029839">
    <property type="component" value="Unassembled WGS sequence"/>
</dbReference>
<sequence length="249" mass="26609">MPDHVASRRTRGARGGSAVAVALVLVLAGFLFAANARMAGVTDTRHAQDLPSLVQVESQRTEQLASEVEALRAEIDALTDELTADEPDTTPESELVRLAAGRVPVVGPGLTVSLSDAPANAPRPDWVVSDQLVVHQQDLQAVINALWAGGAEAMTLQGERVISTSAFRCVGNVLLLHGRTYSPPYVVQAIGDPEELERALLRSEGVRTYLTYVDALDLGWSLDVEDEVELDAYQGPVELQYATVDDAAA</sequence>
<evidence type="ECO:0000313" key="3">
    <source>
        <dbReference type="EMBL" id="KGM12281.1"/>
    </source>
</evidence>
<evidence type="ECO:0000256" key="1">
    <source>
        <dbReference type="ARBA" id="ARBA00009108"/>
    </source>
</evidence>
<dbReference type="RefSeq" id="WP_043602760.1">
    <property type="nucleotide sequence ID" value="NZ_AXCY01000006.1"/>
</dbReference>
<evidence type="ECO:0000313" key="4">
    <source>
        <dbReference type="Proteomes" id="UP000029839"/>
    </source>
</evidence>
<protein>
    <recommendedName>
        <fullName evidence="5">DUF881 domain-containing protein</fullName>
    </recommendedName>
</protein>
<accession>A0A0A0BWJ9</accession>
<dbReference type="EMBL" id="AXCY01000006">
    <property type="protein sequence ID" value="KGM12281.1"/>
    <property type="molecule type" value="Genomic_DNA"/>
</dbReference>
<comment type="similarity">
    <text evidence="1">Belongs to the UPF0749 family.</text>
</comment>
<name>A0A0A0BWJ9_9CELL</name>